<protein>
    <recommendedName>
        <fullName evidence="2">C2H2-type domain-containing protein</fullName>
    </recommendedName>
</protein>
<feature type="compositionally biased region" description="Low complexity" evidence="1">
    <location>
        <begin position="306"/>
        <end position="317"/>
    </location>
</feature>
<reference evidence="3" key="1">
    <citation type="submission" date="2021-01" db="EMBL/GenBank/DDBJ databases">
        <authorList>
            <person name="Kaushik A."/>
        </authorList>
    </citation>
    <scope>NUCLEOTIDE SEQUENCE</scope>
    <source>
        <strain evidence="3">AG1-1B</strain>
    </source>
</reference>
<proteinExistence type="predicted"/>
<evidence type="ECO:0000259" key="2">
    <source>
        <dbReference type="PROSITE" id="PS00028"/>
    </source>
</evidence>
<evidence type="ECO:0000256" key="1">
    <source>
        <dbReference type="SAM" id="MobiDB-lite"/>
    </source>
</evidence>
<feature type="region of interest" description="Disordered" evidence="1">
    <location>
        <begin position="160"/>
        <end position="228"/>
    </location>
</feature>
<sequence length="1087" mass="122618">MGRGSKLARNPDNGTRCPVCFNYFNSVGGRRSHQSQRNHYRQDEPLLKVPNKTTPVPVFDTEAIGLALKKTKRRIKRRAKRARQQQRRQARYELIKNIVMNMIGERGTFALVAQTTSSNIRLNPSNAPGRSIPSSTSTVSVPDTDQIDQVLSDFIQSLIDNDTSASPNESDSDSATGSDSSSEPDSDCGSGSESESESESRLELELELESESGLNSGSELEHKSEQGLESSFEIEDIINNSKAEGIFTHSQLSDSGRSSASGANISQLSQLELSMAELSMQDEINTTPPDTEIAEPAGDYSFLRDSPTSSAGTSSPAHLSLDDLMSSAEFSHHLGNTSNNSADSDHILSNQNNVLGSPRSGPRWGMPIGECQPLLQRLHKEKIEAGLTPAYPFADWLEFEFVRWMVERDISQTSREKLLKLPIIATRASLSFGSNYTLNKLLDKLPLAGPKWQVKMVKVTGDKLGPDGKHVTETVELWHRDILGVIQELLENHLYGKDLVFAPREEWNDEEHTERKYEEMWTGDWWKKLQASGLLPHDATIIPVILASDATNLTNFGGGKQAYPVYITLGNIPKGIRRKPNMYGTLLLGYLPAQKLECFTAKGKMHQKERLFHQCMAEIVRPLEQAGRNGVEMACGDGKIRRCFPILAAYSADNPEQTQIACCKRNLCYRCTVARDERGTYTVCPDRHHVNSANALIARSKHRLTQYFVDNGLRPFGRPFWADLPHCNIYCALTPDILHQIHKGVFKDHLMKWCLKLVDETEFNDRYKAMPKHSNLRHFDKNISELSQTTGKEHREMEKVFVGVVAGLVPDDVMPAVRALLDFIYYAQLPSHTETTISWLERSLKTFHEHKDAFIRHGARKHFNINKLHSMMHYATAIRELGALDGYNTEGPERLHIDFAKRAYRATNRNDFIVQMVQYLERRERVFKFDTYLKWAVPEYAAADKIKDEAWAAKCHPGWHIALKSPFKPIAQDRIKEIFDVRWFSWAMDDFLKREFDRTITIDPLDSITIYPKATQYVQDDITLAAGFTDIIHTTPCLPSSPFSFEHHGGRFDTVLIRANGAQPDLSYGIGGKCFLVTLPDHSFAVM</sequence>
<accession>A0A8H2WE09</accession>
<feature type="region of interest" description="Disordered" evidence="1">
    <location>
        <begin position="285"/>
        <end position="318"/>
    </location>
</feature>
<dbReference type="Pfam" id="PF18759">
    <property type="entry name" value="Plavaka"/>
    <property type="match status" value="1"/>
</dbReference>
<evidence type="ECO:0000313" key="3">
    <source>
        <dbReference type="EMBL" id="CAE6368930.1"/>
    </source>
</evidence>
<dbReference type="AlphaFoldDB" id="A0A8H2WE09"/>
<feature type="domain" description="C2H2-type" evidence="2">
    <location>
        <begin position="17"/>
        <end position="39"/>
    </location>
</feature>
<feature type="compositionally biased region" description="Low complexity" evidence="1">
    <location>
        <begin position="173"/>
        <end position="193"/>
    </location>
</feature>
<feature type="region of interest" description="Disordered" evidence="1">
    <location>
        <begin position="120"/>
        <end position="143"/>
    </location>
</feature>
<organism evidence="3 4">
    <name type="scientific">Rhizoctonia solani</name>
    <dbReference type="NCBI Taxonomy" id="456999"/>
    <lineage>
        <taxon>Eukaryota</taxon>
        <taxon>Fungi</taxon>
        <taxon>Dikarya</taxon>
        <taxon>Basidiomycota</taxon>
        <taxon>Agaricomycotina</taxon>
        <taxon>Agaricomycetes</taxon>
        <taxon>Cantharellales</taxon>
        <taxon>Ceratobasidiaceae</taxon>
        <taxon>Rhizoctonia</taxon>
    </lineage>
</organism>
<dbReference type="EMBL" id="CAJMWQ010000628">
    <property type="protein sequence ID" value="CAE6368930.1"/>
    <property type="molecule type" value="Genomic_DNA"/>
</dbReference>
<gene>
    <name evidence="3" type="ORF">RDB_LOCUS15030</name>
</gene>
<feature type="compositionally biased region" description="Low complexity" evidence="1">
    <location>
        <begin position="133"/>
        <end position="143"/>
    </location>
</feature>
<dbReference type="InterPro" id="IPR041078">
    <property type="entry name" value="Plavaka"/>
</dbReference>
<dbReference type="PROSITE" id="PS00028">
    <property type="entry name" value="ZINC_FINGER_C2H2_1"/>
    <property type="match status" value="1"/>
</dbReference>
<name>A0A8H2WE09_9AGAM</name>
<dbReference type="Proteomes" id="UP000663826">
    <property type="component" value="Unassembled WGS sequence"/>
</dbReference>
<dbReference type="InterPro" id="IPR013087">
    <property type="entry name" value="Znf_C2H2_type"/>
</dbReference>
<comment type="caution">
    <text evidence="3">The sequence shown here is derived from an EMBL/GenBank/DDBJ whole genome shotgun (WGS) entry which is preliminary data.</text>
</comment>
<evidence type="ECO:0000313" key="4">
    <source>
        <dbReference type="Proteomes" id="UP000663826"/>
    </source>
</evidence>